<organism evidence="7 8">
    <name type="scientific">Pseudoalteromonas peptidolytica F12-50-A1</name>
    <dbReference type="NCBI Taxonomy" id="1315280"/>
    <lineage>
        <taxon>Bacteria</taxon>
        <taxon>Pseudomonadati</taxon>
        <taxon>Pseudomonadota</taxon>
        <taxon>Gammaproteobacteria</taxon>
        <taxon>Alteromonadales</taxon>
        <taxon>Pseudoalteromonadaceae</taxon>
        <taxon>Pseudoalteromonas</taxon>
    </lineage>
</organism>
<comment type="similarity">
    <text evidence="1">Belongs to the CFA/CMAS family.</text>
</comment>
<dbReference type="GO" id="GO:0032259">
    <property type="term" value="P:methylation"/>
    <property type="evidence" value="ECO:0007669"/>
    <property type="project" value="UniProtKB-KW"/>
</dbReference>
<dbReference type="Proteomes" id="UP000660708">
    <property type="component" value="Unassembled WGS sequence"/>
</dbReference>
<dbReference type="CDD" id="cd02440">
    <property type="entry name" value="AdoMet_MTases"/>
    <property type="match status" value="1"/>
</dbReference>
<evidence type="ECO:0000256" key="3">
    <source>
        <dbReference type="ARBA" id="ARBA00022679"/>
    </source>
</evidence>
<dbReference type="AlphaFoldDB" id="A0A8I0N1A3"/>
<keyword evidence="8" id="KW-1185">Reference proteome</keyword>
<dbReference type="PIRSF" id="PIRSF003085">
    <property type="entry name" value="CMAS"/>
    <property type="match status" value="1"/>
</dbReference>
<evidence type="ECO:0000256" key="2">
    <source>
        <dbReference type="ARBA" id="ARBA00022603"/>
    </source>
</evidence>
<dbReference type="PANTHER" id="PTHR43667">
    <property type="entry name" value="CYCLOPROPANE-FATTY-ACYL-PHOSPHOLIPID SYNTHASE"/>
    <property type="match status" value="1"/>
</dbReference>
<protein>
    <submittedName>
        <fullName evidence="7">Cyclopropane-fatty-acyl-phospholipid synthase</fullName>
    </submittedName>
</protein>
<dbReference type="GO" id="GO:0008168">
    <property type="term" value="F:methyltransferase activity"/>
    <property type="evidence" value="ECO:0007669"/>
    <property type="project" value="UniProtKB-KW"/>
</dbReference>
<dbReference type="PANTHER" id="PTHR43667:SF2">
    <property type="entry name" value="FATTY ACID C-METHYL TRANSFERASE"/>
    <property type="match status" value="1"/>
</dbReference>
<keyword evidence="4" id="KW-0949">S-adenosyl-L-methionine</keyword>
<name>A0A8I0N1A3_9GAMM</name>
<dbReference type="InterPro" id="IPR029063">
    <property type="entry name" value="SAM-dependent_MTases_sf"/>
</dbReference>
<gene>
    <name evidence="7" type="primary">cfa</name>
    <name evidence="7" type="ORF">PPEP_b0532</name>
</gene>
<evidence type="ECO:0000256" key="6">
    <source>
        <dbReference type="PIRSR" id="PIRSR003085-1"/>
    </source>
</evidence>
<evidence type="ECO:0000256" key="1">
    <source>
        <dbReference type="ARBA" id="ARBA00010815"/>
    </source>
</evidence>
<sequence length="428" mass="48396">MGIREEFKMENTTTITSSISLSTLDKLYKKLVFGALNTLESGKVVLVEGGNRHHFGSMDSELIAEVVVHDAAMYKLFALGGSVGAGEAYILGHWSCSNLTALIEIFVLNQAQLDAFERKFAVLSNIAHKLKHFRNKNSKQGSKRNIEAHYDLGNDLYESFLSEEMLYSSAVYPSKEATLEQAQQYKLAAICKRLDLQASDKVVEIGTGWGAFAIYAAKHHGCHVTTTTISEEQHAYVEKLIVEEGLGDKITLLKKDYRDLQGQYDKLVSIEMIEAVGHEYLSGFFAKCDALLKPSGAMLIQAITIACQRYQHYLKQSDFIQQYIFPGGCLPSVTEMSKQISSATDMVVHELHDIGLHYARTLYDWRVRFEKSWPSLDSKRFDERFYRLWEFYLCYCEGAFKRRATSAIHLVARKPGYQSNDCVAALDY</sequence>
<dbReference type="GO" id="GO:0008610">
    <property type="term" value="P:lipid biosynthetic process"/>
    <property type="evidence" value="ECO:0007669"/>
    <property type="project" value="InterPro"/>
</dbReference>
<keyword evidence="5" id="KW-0443">Lipid metabolism</keyword>
<reference evidence="7 8" key="1">
    <citation type="submission" date="2015-06" db="EMBL/GenBank/DDBJ databases">
        <title>Genome sequence of Pseudoalteromonas peptidolytica.</title>
        <authorList>
            <person name="Xie B.-B."/>
            <person name="Rong J.-C."/>
            <person name="Qin Q.-L."/>
            <person name="Zhang Y.-Z."/>
        </authorList>
    </citation>
    <scope>NUCLEOTIDE SEQUENCE [LARGE SCALE GENOMIC DNA]</scope>
    <source>
        <strain evidence="7 8">F12-50-A1</strain>
    </source>
</reference>
<evidence type="ECO:0000256" key="4">
    <source>
        <dbReference type="ARBA" id="ARBA00022691"/>
    </source>
</evidence>
<evidence type="ECO:0000313" key="8">
    <source>
        <dbReference type="Proteomes" id="UP000660708"/>
    </source>
</evidence>
<keyword evidence="3" id="KW-0808">Transferase</keyword>
<dbReference type="InterPro" id="IPR050723">
    <property type="entry name" value="CFA/CMAS"/>
</dbReference>
<keyword evidence="2" id="KW-0489">Methyltransferase</keyword>
<feature type="active site" evidence="6">
    <location>
        <position position="396"/>
    </location>
</feature>
<dbReference type="Pfam" id="PF02353">
    <property type="entry name" value="CMAS"/>
    <property type="match status" value="1"/>
</dbReference>
<dbReference type="Gene3D" id="3.40.50.150">
    <property type="entry name" value="Vaccinia Virus protein VP39"/>
    <property type="match status" value="1"/>
</dbReference>
<dbReference type="EMBL" id="AQHF01000034">
    <property type="protein sequence ID" value="MBE0348719.1"/>
    <property type="molecule type" value="Genomic_DNA"/>
</dbReference>
<comment type="caution">
    <text evidence="7">The sequence shown here is derived from an EMBL/GenBank/DDBJ whole genome shotgun (WGS) entry which is preliminary data.</text>
</comment>
<accession>A0A8I0N1A3</accession>
<evidence type="ECO:0000256" key="5">
    <source>
        <dbReference type="ARBA" id="ARBA00023098"/>
    </source>
</evidence>
<dbReference type="InterPro" id="IPR003333">
    <property type="entry name" value="CMAS"/>
</dbReference>
<dbReference type="SUPFAM" id="SSF53335">
    <property type="entry name" value="S-adenosyl-L-methionine-dependent methyltransferases"/>
    <property type="match status" value="1"/>
</dbReference>
<proteinExistence type="inferred from homology"/>
<evidence type="ECO:0000313" key="7">
    <source>
        <dbReference type="EMBL" id="MBE0348719.1"/>
    </source>
</evidence>